<dbReference type="Gene3D" id="2.30.30.100">
    <property type="match status" value="1"/>
</dbReference>
<feature type="DNA-binding region" description="NDT80" evidence="10">
    <location>
        <begin position="9"/>
        <end position="293"/>
    </location>
</feature>
<dbReference type="GO" id="GO:1990726">
    <property type="term" value="C:Lsm1-7-Pat1 complex"/>
    <property type="evidence" value="ECO:0007669"/>
    <property type="project" value="UniProtKB-ARBA"/>
</dbReference>
<evidence type="ECO:0000256" key="2">
    <source>
        <dbReference type="ARBA" id="ARBA00006850"/>
    </source>
</evidence>
<dbReference type="GO" id="GO:0006397">
    <property type="term" value="P:mRNA processing"/>
    <property type="evidence" value="ECO:0007669"/>
    <property type="project" value="UniProtKB-KW"/>
</dbReference>
<dbReference type="InterPro" id="IPR037141">
    <property type="entry name" value="NDT80_DNA-bd_dom_sf"/>
</dbReference>
<organism evidence="13 14">
    <name type="scientific">Candida albicans</name>
    <name type="common">Yeast</name>
    <dbReference type="NCBI Taxonomy" id="5476"/>
    <lineage>
        <taxon>Eukaryota</taxon>
        <taxon>Fungi</taxon>
        <taxon>Dikarya</taxon>
        <taxon>Ascomycota</taxon>
        <taxon>Saccharomycotina</taxon>
        <taxon>Pichiomycetes</taxon>
        <taxon>Debaryomycetaceae</taxon>
        <taxon>Candida/Lodderomyces clade</taxon>
        <taxon>Candida</taxon>
    </lineage>
</organism>
<dbReference type="GO" id="GO:0051321">
    <property type="term" value="P:meiotic cell cycle"/>
    <property type="evidence" value="ECO:0007669"/>
    <property type="project" value="TreeGrafter"/>
</dbReference>
<keyword evidence="4" id="KW-0747">Spliceosome</keyword>
<dbReference type="SMART" id="SM00651">
    <property type="entry name" value="Sm"/>
    <property type="match status" value="1"/>
</dbReference>
<keyword evidence="9" id="KW-0687">Ribonucleoprotein</keyword>
<evidence type="ECO:0000313" key="13">
    <source>
        <dbReference type="EMBL" id="KAF6066947.1"/>
    </source>
</evidence>
<dbReference type="EMBL" id="JABWAD010000055">
    <property type="protein sequence ID" value="KAF6066947.1"/>
    <property type="molecule type" value="Genomic_DNA"/>
</dbReference>
<dbReference type="GO" id="GO:0003723">
    <property type="term" value="F:RNA binding"/>
    <property type="evidence" value="ECO:0007669"/>
    <property type="project" value="UniProtKB-KW"/>
</dbReference>
<dbReference type="InterPro" id="IPR047575">
    <property type="entry name" value="Sm"/>
</dbReference>
<keyword evidence="3" id="KW-0507">mRNA processing</keyword>
<dbReference type="GO" id="GO:0005681">
    <property type="term" value="C:spliceosomal complex"/>
    <property type="evidence" value="ECO:0007669"/>
    <property type="project" value="UniProtKB-KW"/>
</dbReference>
<evidence type="ECO:0000256" key="3">
    <source>
        <dbReference type="ARBA" id="ARBA00022664"/>
    </source>
</evidence>
<keyword evidence="6 10" id="KW-0238">DNA-binding</keyword>
<dbReference type="InterPro" id="IPR024061">
    <property type="entry name" value="NDT80_DNA-bd_dom"/>
</dbReference>
<keyword evidence="7" id="KW-0508">mRNA splicing</keyword>
<dbReference type="Gene3D" id="2.60.40.1390">
    <property type="entry name" value="NDT80 DNA-binding domain"/>
    <property type="match status" value="1"/>
</dbReference>
<dbReference type="GO" id="GO:0003700">
    <property type="term" value="F:DNA-binding transcription factor activity"/>
    <property type="evidence" value="ECO:0007669"/>
    <property type="project" value="UniProtKB-UniRule"/>
</dbReference>
<evidence type="ECO:0000256" key="4">
    <source>
        <dbReference type="ARBA" id="ARBA00022728"/>
    </source>
</evidence>
<dbReference type="Pfam" id="PF05224">
    <property type="entry name" value="NDT80_PhoG"/>
    <property type="match status" value="1"/>
</dbReference>
<dbReference type="GO" id="GO:0008380">
    <property type="term" value="P:RNA splicing"/>
    <property type="evidence" value="ECO:0007669"/>
    <property type="project" value="UniProtKB-KW"/>
</dbReference>
<dbReference type="SUPFAM" id="SSF50182">
    <property type="entry name" value="Sm-like ribonucleoproteins"/>
    <property type="match status" value="1"/>
</dbReference>
<sequence>MTNLSFHRKQKSKNKACNLDFKSDSVLELLNSKSKVAPRSGLQFKVGPPFQDTIQVSQLFIKESHQKIVPVLNARIDRGFDLTNNEWVGYKRNYFSVVASFSFEEYEINKSILPKNGFFIVSGEKEYQVKQFAIRLVSKSVQDNTEISLIQHTAKRDRGPISEPPIVPVITGSIPSHIVVKEGSNIRKISKIRQFDSLFFQDYKTLPILQSGSILNNYDKNKDYVKVVKYERIQFSSAINCKKQSITEKKRFILQIQLLAALSGENTYAIIAISNTPSLIIRGRSPSSYNSRGEGIEQSQNTECEEDVQSFLTTTANDKYTVYPESRDLGELSIMDNLYKNKENFEILKSYDSMDSYTINTIMSSEATASNWLDCSKLDFEEHSKLELQGGFPDVNIYSSPGPTPGLLEQESDPESLEPSYFLMKARTKYLQNQDNMIVGCQKTFSNEFFNHRKQAANLAYKIFEDGVEDDESDLDIVSKNIRHKSSAIFISTHSYIHTLMLFFSFFKTLVDQEVTVELKNDIEIKGTLKSVDQFLNLKLDNITCTNGQRYPYLGAVKNLFIRGSNVRYVHMNPNSVDCTLLQDASRREAMVQASK</sequence>
<name>A0A8H6BZ51_CANAX</name>
<dbReference type="FunFam" id="2.30.30.100:FF:000009">
    <property type="entry name" value="U6 snRNA-associated Sm-like protein LSm2"/>
    <property type="match status" value="1"/>
</dbReference>
<dbReference type="CDD" id="cd01725">
    <property type="entry name" value="LSm2"/>
    <property type="match status" value="1"/>
</dbReference>
<dbReference type="InterPro" id="IPR001163">
    <property type="entry name" value="Sm_dom_euk/arc"/>
</dbReference>
<dbReference type="PROSITE" id="PS51517">
    <property type="entry name" value="NDT80"/>
    <property type="match status" value="1"/>
</dbReference>
<accession>A0A8H6BZ51</accession>
<dbReference type="InterPro" id="IPR052605">
    <property type="entry name" value="Fungal_trans_regulator"/>
</dbReference>
<evidence type="ECO:0000256" key="8">
    <source>
        <dbReference type="ARBA" id="ARBA00023242"/>
    </source>
</evidence>
<evidence type="ECO:0000256" key="5">
    <source>
        <dbReference type="ARBA" id="ARBA00022884"/>
    </source>
</evidence>
<dbReference type="Pfam" id="PF01423">
    <property type="entry name" value="LSM"/>
    <property type="match status" value="1"/>
</dbReference>
<evidence type="ECO:0000259" key="11">
    <source>
        <dbReference type="PROSITE" id="PS51517"/>
    </source>
</evidence>
<evidence type="ECO:0000313" key="14">
    <source>
        <dbReference type="Proteomes" id="UP000536275"/>
    </source>
</evidence>
<dbReference type="SUPFAM" id="SSF49417">
    <property type="entry name" value="p53-like transcription factors"/>
    <property type="match status" value="1"/>
</dbReference>
<evidence type="ECO:0000256" key="9">
    <source>
        <dbReference type="ARBA" id="ARBA00023274"/>
    </source>
</evidence>
<dbReference type="FunFam" id="2.60.40.1390:FF:000005">
    <property type="entry name" value="Meiosis-specific transcription factor NDT80"/>
    <property type="match status" value="1"/>
</dbReference>
<feature type="domain" description="Sm" evidence="12">
    <location>
        <begin position="502"/>
        <end position="576"/>
    </location>
</feature>
<evidence type="ECO:0000256" key="6">
    <source>
        <dbReference type="ARBA" id="ARBA00023125"/>
    </source>
</evidence>
<dbReference type="InterPro" id="IPR016654">
    <property type="entry name" value="U6_snRNA_Lsm2"/>
</dbReference>
<dbReference type="GO" id="GO:0045944">
    <property type="term" value="P:positive regulation of transcription by RNA polymerase II"/>
    <property type="evidence" value="ECO:0007669"/>
    <property type="project" value="TreeGrafter"/>
</dbReference>
<dbReference type="InterPro" id="IPR010920">
    <property type="entry name" value="LSM_dom_sf"/>
</dbReference>
<dbReference type="PROSITE" id="PS52002">
    <property type="entry name" value="SM"/>
    <property type="match status" value="1"/>
</dbReference>
<dbReference type="Proteomes" id="UP000536275">
    <property type="component" value="Unassembled WGS sequence"/>
</dbReference>
<evidence type="ECO:0000256" key="1">
    <source>
        <dbReference type="ARBA" id="ARBA00004123"/>
    </source>
</evidence>
<dbReference type="PANTHER" id="PTHR35144:SF2">
    <property type="entry name" value="MEIOSIS-SPECIFIC TRANSCRIPTION FACTOR NDT80"/>
    <property type="match status" value="1"/>
</dbReference>
<proteinExistence type="inferred from homology"/>
<keyword evidence="5" id="KW-0694">RNA-binding</keyword>
<dbReference type="GO" id="GO:0005688">
    <property type="term" value="C:U6 snRNP"/>
    <property type="evidence" value="ECO:0007669"/>
    <property type="project" value="UniProtKB-ARBA"/>
</dbReference>
<comment type="similarity">
    <text evidence="2">Belongs to the snRNP Sm proteins family.</text>
</comment>
<comment type="subcellular location">
    <subcellularLocation>
        <location evidence="1">Nucleus</location>
    </subcellularLocation>
</comment>
<keyword evidence="8" id="KW-0539">Nucleus</keyword>
<dbReference type="AlphaFoldDB" id="A0A8H6BZ51"/>
<gene>
    <name evidence="13" type="primary">LSM2</name>
    <name evidence="13" type="ORF">FOB64_004394</name>
</gene>
<evidence type="ECO:0000256" key="10">
    <source>
        <dbReference type="PROSITE-ProRule" id="PRU00850"/>
    </source>
</evidence>
<dbReference type="InterPro" id="IPR008967">
    <property type="entry name" value="p53-like_TF_DNA-bd_sf"/>
</dbReference>
<protein>
    <submittedName>
        <fullName evidence="13">U6 snRNA-associated Sm-like protein LSm2 domain protein</fullName>
    </submittedName>
</protein>
<dbReference type="GO" id="GO:0000228">
    <property type="term" value="C:nuclear chromosome"/>
    <property type="evidence" value="ECO:0007669"/>
    <property type="project" value="TreeGrafter"/>
</dbReference>
<feature type="domain" description="NDT80" evidence="11">
    <location>
        <begin position="9"/>
        <end position="293"/>
    </location>
</feature>
<evidence type="ECO:0000259" key="12">
    <source>
        <dbReference type="PROSITE" id="PS52002"/>
    </source>
</evidence>
<dbReference type="PANTHER" id="PTHR35144">
    <property type="entry name" value="MEIOSIS-SPECIFIC TRANSCRIPTION FACTOR NDT80"/>
    <property type="match status" value="1"/>
</dbReference>
<comment type="caution">
    <text evidence="13">The sequence shown here is derived from an EMBL/GenBank/DDBJ whole genome shotgun (WGS) entry which is preliminary data.</text>
</comment>
<reference evidence="13 14" key="1">
    <citation type="submission" date="2020-03" db="EMBL/GenBank/DDBJ databases">
        <title>FDA dAtabase for Regulatory Grade micrObial Sequences (FDA-ARGOS): Supporting development and validation of Infectious Disease Dx tests.</title>
        <authorList>
            <person name="Campos J."/>
            <person name="Goldberg B."/>
            <person name="Tallon L."/>
            <person name="Sadzewicz L."/>
            <person name="Vavikolanu K."/>
            <person name="Mehta A."/>
            <person name="Aluvathingal J."/>
            <person name="Nadendla S."/>
            <person name="Nandy P."/>
            <person name="Geyer C."/>
            <person name="Yan Y."/>
            <person name="Sichtig H."/>
        </authorList>
    </citation>
    <scope>NUCLEOTIDE SEQUENCE [LARGE SCALE GENOMIC DNA]</scope>
    <source>
        <strain evidence="13 14">FDAARGOS_656</strain>
    </source>
</reference>
<dbReference type="GO" id="GO:0003677">
    <property type="term" value="F:DNA binding"/>
    <property type="evidence" value="ECO:0007669"/>
    <property type="project" value="UniProtKB-KW"/>
</dbReference>
<evidence type="ECO:0000256" key="7">
    <source>
        <dbReference type="ARBA" id="ARBA00023187"/>
    </source>
</evidence>